<evidence type="ECO:0000256" key="3">
    <source>
        <dbReference type="ARBA" id="ARBA00022808"/>
    </source>
</evidence>
<dbReference type="CDD" id="cd09988">
    <property type="entry name" value="Formimidoylglutamase"/>
    <property type="match status" value="1"/>
</dbReference>
<keyword evidence="2" id="KW-0378">Hydrolase</keyword>
<evidence type="ECO:0000256" key="5">
    <source>
        <dbReference type="PROSITE-ProRule" id="PRU00742"/>
    </source>
</evidence>
<dbReference type="PANTHER" id="PTHR11358">
    <property type="entry name" value="ARGINASE/AGMATINASE"/>
    <property type="match status" value="1"/>
</dbReference>
<dbReference type="GO" id="GO:0008783">
    <property type="term" value="F:agmatinase activity"/>
    <property type="evidence" value="ECO:0007669"/>
    <property type="project" value="TreeGrafter"/>
</dbReference>
<dbReference type="PANTHER" id="PTHR11358:SF35">
    <property type="entry name" value="FORMIMIDOYLGLUTAMASE"/>
    <property type="match status" value="1"/>
</dbReference>
<dbReference type="RefSeq" id="WP_322348249.1">
    <property type="nucleotide sequence ID" value="NZ_CP129968.2"/>
</dbReference>
<dbReference type="GO" id="GO:0046872">
    <property type="term" value="F:metal ion binding"/>
    <property type="evidence" value="ECO:0007669"/>
    <property type="project" value="UniProtKB-KW"/>
</dbReference>
<reference evidence="6" key="1">
    <citation type="submission" date="2023-08" db="EMBL/GenBank/DDBJ databases">
        <title>Comparative genomics and taxonomic characterization of three novel marine species of genus Marivirga.</title>
        <authorList>
            <person name="Muhammad N."/>
            <person name="Kim S.-G."/>
        </authorList>
    </citation>
    <scope>NUCLEOTIDE SEQUENCE</scope>
    <source>
        <strain evidence="6">BKB1-2</strain>
    </source>
</reference>
<name>A0AA51ZXQ9_9BACT</name>
<dbReference type="KEGG" id="marp:QYS47_31110"/>
<dbReference type="Proteomes" id="UP001232019">
    <property type="component" value="Chromosome"/>
</dbReference>
<evidence type="ECO:0000256" key="4">
    <source>
        <dbReference type="ARBA" id="ARBA00023211"/>
    </source>
</evidence>
<dbReference type="PROSITE" id="PS51409">
    <property type="entry name" value="ARGINASE_2"/>
    <property type="match status" value="1"/>
</dbReference>
<proteinExistence type="inferred from homology"/>
<dbReference type="GO" id="GO:0033389">
    <property type="term" value="P:putrescine biosynthetic process from arginine, via agmatine"/>
    <property type="evidence" value="ECO:0007669"/>
    <property type="project" value="TreeGrafter"/>
</dbReference>
<evidence type="ECO:0000313" key="6">
    <source>
        <dbReference type="EMBL" id="WNB18720.1"/>
    </source>
</evidence>
<keyword evidence="4" id="KW-0464">Manganese</keyword>
<evidence type="ECO:0000256" key="2">
    <source>
        <dbReference type="ARBA" id="ARBA00022801"/>
    </source>
</evidence>
<keyword evidence="3" id="KW-0369">Histidine metabolism</keyword>
<dbReference type="InterPro" id="IPR006035">
    <property type="entry name" value="Ureohydrolase"/>
</dbReference>
<dbReference type="AlphaFoldDB" id="A0AA51ZXQ9"/>
<dbReference type="Gene3D" id="3.40.800.10">
    <property type="entry name" value="Ureohydrolase domain"/>
    <property type="match status" value="1"/>
</dbReference>
<dbReference type="SUPFAM" id="SSF52768">
    <property type="entry name" value="Arginase/deacetylase"/>
    <property type="match status" value="1"/>
</dbReference>
<comment type="similarity">
    <text evidence="5">Belongs to the arginase family.</text>
</comment>
<dbReference type="InterPro" id="IPR023696">
    <property type="entry name" value="Ureohydrolase_dom_sf"/>
</dbReference>
<dbReference type="Pfam" id="PF00491">
    <property type="entry name" value="Arginase"/>
    <property type="match status" value="1"/>
</dbReference>
<protein>
    <submittedName>
        <fullName evidence="6">Formimidoylglutamase</fullName>
    </submittedName>
</protein>
<gene>
    <name evidence="6" type="ORF">QYS47_31110</name>
</gene>
<dbReference type="GO" id="GO:0006547">
    <property type="term" value="P:L-histidine metabolic process"/>
    <property type="evidence" value="ECO:0007669"/>
    <property type="project" value="UniProtKB-KW"/>
</dbReference>
<evidence type="ECO:0000256" key="1">
    <source>
        <dbReference type="ARBA" id="ARBA00022723"/>
    </source>
</evidence>
<dbReference type="EMBL" id="CP129968">
    <property type="protein sequence ID" value="WNB18720.1"/>
    <property type="molecule type" value="Genomic_DNA"/>
</dbReference>
<sequence length="328" mass="36850">MDIANFKYLDKETLFTLTHKREGEIKIGEKISYGSDFENSTARYVIIGIEESIGVKGNLGKSGTHTAWNAFLDAFVNVQNTVRLAGEHIHILGSFQFQEIFQECESTEDYREKVSLIDDSISPLIEKISLAGKRVIIIGGSHANAYPIIKGVSQAKNAPVSVINMDAHADFRKLEGRHSGNPFSSARHEGFLGPYHILGLHENYNSQTMLEEMSKQKDIQWYFYEDIYLRNKISFDKALHHFIENTKGIAGIELDMDSVENVLSSAMTPTGFSALEARKYAYNTAYQLKPSYFHICEAAAKLDNGLEDPQTGKLLSYLVTDFIKGLME</sequence>
<keyword evidence="1" id="KW-0479">Metal-binding</keyword>
<accession>A0AA51ZXQ9</accession>
<organism evidence="6">
    <name type="scientific">Marivirga arenosa</name>
    <dbReference type="NCBI Taxonomy" id="3059076"/>
    <lineage>
        <taxon>Bacteria</taxon>
        <taxon>Pseudomonadati</taxon>
        <taxon>Bacteroidota</taxon>
        <taxon>Cytophagia</taxon>
        <taxon>Cytophagales</taxon>
        <taxon>Marivirgaceae</taxon>
        <taxon>Marivirga</taxon>
    </lineage>
</organism>